<dbReference type="SFLD" id="SFLDG01020">
    <property type="entry name" value="Terpene_Cyclase_Like_2"/>
    <property type="match status" value="1"/>
</dbReference>
<dbReference type="InterPro" id="IPR013528">
    <property type="entry name" value="HMG_CoA_synth_N"/>
</dbReference>
<organism evidence="10 11">
    <name type="scientific">Marasmiellus scandens</name>
    <dbReference type="NCBI Taxonomy" id="2682957"/>
    <lineage>
        <taxon>Eukaryota</taxon>
        <taxon>Fungi</taxon>
        <taxon>Dikarya</taxon>
        <taxon>Basidiomycota</taxon>
        <taxon>Agaricomycotina</taxon>
        <taxon>Agaricomycetes</taxon>
        <taxon>Agaricomycetidae</taxon>
        <taxon>Agaricales</taxon>
        <taxon>Marasmiineae</taxon>
        <taxon>Omphalotaceae</taxon>
        <taxon>Marasmiellus</taxon>
    </lineage>
</organism>
<feature type="domain" description="Hydroxymethylglutaryl-coenzyme A synthase N-terminal" evidence="8">
    <location>
        <begin position="389"/>
        <end position="499"/>
    </location>
</feature>
<feature type="domain" description="Hydroxymethylglutaryl-coenzyme A synthase C-terminal" evidence="9">
    <location>
        <begin position="605"/>
        <end position="677"/>
    </location>
</feature>
<keyword evidence="4 7" id="KW-0479">Metal-binding</keyword>
<dbReference type="SUPFAM" id="SSF53901">
    <property type="entry name" value="Thiolase-like"/>
    <property type="match status" value="1"/>
</dbReference>
<dbReference type="InterPro" id="IPR016039">
    <property type="entry name" value="Thiolase-like"/>
</dbReference>
<evidence type="ECO:0000259" key="8">
    <source>
        <dbReference type="Pfam" id="PF01154"/>
    </source>
</evidence>
<evidence type="ECO:0000256" key="5">
    <source>
        <dbReference type="ARBA" id="ARBA00022842"/>
    </source>
</evidence>
<dbReference type="InterPro" id="IPR013746">
    <property type="entry name" value="HMG_CoA_synt_C_dom"/>
</dbReference>
<dbReference type="Pfam" id="PF08540">
    <property type="entry name" value="HMG_CoA_synt_C"/>
    <property type="match status" value="1"/>
</dbReference>
<dbReference type="InterPro" id="IPR034686">
    <property type="entry name" value="Terpene_cyclase-like_2"/>
</dbReference>
<evidence type="ECO:0000256" key="7">
    <source>
        <dbReference type="RuleBase" id="RU366034"/>
    </source>
</evidence>
<comment type="caution">
    <text evidence="10">The sequence shown here is derived from an EMBL/GenBank/DDBJ whole genome shotgun (WGS) entry which is preliminary data.</text>
</comment>
<evidence type="ECO:0000313" key="11">
    <source>
        <dbReference type="Proteomes" id="UP001498398"/>
    </source>
</evidence>
<keyword evidence="11" id="KW-1185">Reference proteome</keyword>
<evidence type="ECO:0000256" key="6">
    <source>
        <dbReference type="ARBA" id="ARBA00023239"/>
    </source>
</evidence>
<dbReference type="Pfam" id="PF19086">
    <property type="entry name" value="Terpene_syn_C_2"/>
    <property type="match status" value="1"/>
</dbReference>
<protein>
    <recommendedName>
        <fullName evidence="7">Terpene synthase</fullName>
        <ecNumber evidence="7">4.2.3.-</ecNumber>
    </recommendedName>
</protein>
<comment type="similarity">
    <text evidence="3">Belongs to the thiolase-like superfamily. HMG-CoA synthase family.</text>
</comment>
<accession>A0ABR1JB22</accession>
<evidence type="ECO:0000256" key="3">
    <source>
        <dbReference type="ARBA" id="ARBA00007061"/>
    </source>
</evidence>
<sequence>MTVPVPVPTEPHPIPTRFFIPDTLANWPWPRAINPAYEQCKLDSAAWCEKYKAFSPKAQKAFNLCDFNLLASLAYAHLPSDVNRVGCDLMNLFFVIDEHSDAMDRNSVNVWVEIIMDALRNPTKPRPDDEPIVGEITRTFWENAMKSLGPTSQRRFIDTFETYLYAVVVQAEDRDHHVFRDVDSYMTVRRDTIGAKPSFALLEHDMELPDEVFNHPLLEDLRTWCIDMLILGNDLCSYNVEQSRGDDGHNIVKLVMLQERTDLHGAMKYISDMHDALAEHFLNNYRSMPSFGQPIDEWVARYIHGLGNWVRANDTWSFESWRYFKYDGLRIQKERWVELLPPANQEDLTSSIPPESRWIQPLVVPNRARPENVGIVAMEVYVPNRTSGNQDIINVTKDTLHSLISKYAIDPRSIGRFDVCFETSFSAAEIRSALLPIFTSVGNADVQGSPSNQLCSGLFDTVNWIESRSWDGRYGIVITGHGVESGSTGASAILVGPNASIVVEPTHGMHLSSDVKQTSEDFHLDAFIGSYQRYEKKIPKDQVIECAPAKVNGRINGHVNGVNGHTSKKNTCDFVIFGTPFGIVGNKSFLTNMLHTETFNNINWVDQLVPAATLLARKCGNAGMASIYIGLASLLSTEDVRSVKDKRVGIFDHRQSTSVFFTLKVVGDYSSIVDKISLQTRLRI</sequence>
<dbReference type="SFLD" id="SFLDS00005">
    <property type="entry name" value="Isoprenoid_Synthase_Type_I"/>
    <property type="match status" value="1"/>
</dbReference>
<dbReference type="Pfam" id="PF01154">
    <property type="entry name" value="HMG_CoA_synt_N"/>
    <property type="match status" value="1"/>
</dbReference>
<dbReference type="PANTHER" id="PTHR35201:SF4">
    <property type="entry name" value="BETA-PINACENE SYNTHASE-RELATED"/>
    <property type="match status" value="1"/>
</dbReference>
<evidence type="ECO:0000256" key="1">
    <source>
        <dbReference type="ARBA" id="ARBA00001946"/>
    </source>
</evidence>
<evidence type="ECO:0000259" key="9">
    <source>
        <dbReference type="Pfam" id="PF08540"/>
    </source>
</evidence>
<dbReference type="PANTHER" id="PTHR35201">
    <property type="entry name" value="TERPENE SYNTHASE"/>
    <property type="match status" value="1"/>
</dbReference>
<dbReference type="Gene3D" id="1.10.600.10">
    <property type="entry name" value="Farnesyl Diphosphate Synthase"/>
    <property type="match status" value="1"/>
</dbReference>
<comment type="similarity">
    <text evidence="2 7">Belongs to the terpene synthase family.</text>
</comment>
<keyword evidence="6 7" id="KW-0456">Lyase</keyword>
<evidence type="ECO:0000313" key="10">
    <source>
        <dbReference type="EMBL" id="KAK7455765.1"/>
    </source>
</evidence>
<dbReference type="SUPFAM" id="SSF48576">
    <property type="entry name" value="Terpenoid synthases"/>
    <property type="match status" value="1"/>
</dbReference>
<dbReference type="EMBL" id="JBANRG010000022">
    <property type="protein sequence ID" value="KAK7455765.1"/>
    <property type="molecule type" value="Genomic_DNA"/>
</dbReference>
<evidence type="ECO:0000256" key="4">
    <source>
        <dbReference type="ARBA" id="ARBA00022723"/>
    </source>
</evidence>
<proteinExistence type="inferred from homology"/>
<evidence type="ECO:0000256" key="2">
    <source>
        <dbReference type="ARBA" id="ARBA00006333"/>
    </source>
</evidence>
<dbReference type="InterPro" id="IPR008949">
    <property type="entry name" value="Isoprenoid_synthase_dom_sf"/>
</dbReference>
<name>A0ABR1JB22_9AGAR</name>
<reference evidence="10 11" key="1">
    <citation type="submission" date="2024-01" db="EMBL/GenBank/DDBJ databases">
        <title>A draft genome for the cacao thread blight pathogen Marasmiellus scandens.</title>
        <authorList>
            <person name="Baruah I.K."/>
            <person name="Leung J."/>
            <person name="Bukari Y."/>
            <person name="Amoako-Attah I."/>
            <person name="Meinhardt L.W."/>
            <person name="Bailey B.A."/>
            <person name="Cohen S.P."/>
        </authorList>
    </citation>
    <scope>NUCLEOTIDE SEQUENCE [LARGE SCALE GENOMIC DNA]</scope>
    <source>
        <strain evidence="10 11">GH-19</strain>
    </source>
</reference>
<gene>
    <name evidence="10" type="ORF">VKT23_010797</name>
</gene>
<dbReference type="EC" id="4.2.3.-" evidence="7"/>
<dbReference type="Gene3D" id="3.40.47.10">
    <property type="match status" value="1"/>
</dbReference>
<comment type="cofactor">
    <cofactor evidence="1 7">
        <name>Mg(2+)</name>
        <dbReference type="ChEBI" id="CHEBI:18420"/>
    </cofactor>
</comment>
<keyword evidence="5 7" id="KW-0460">Magnesium</keyword>
<dbReference type="Proteomes" id="UP001498398">
    <property type="component" value="Unassembled WGS sequence"/>
</dbReference>